<dbReference type="RefSeq" id="WP_263595013.1">
    <property type="nucleotide sequence ID" value="NZ_CP107020.1"/>
</dbReference>
<sequence length="459" mass="49746">MPPARPAVHLTPVDTWMNDPNGLFLRDGRWHAFYQNNPVGSAWGHMSWRHAVSDDLLTWTDLGVAIPEEDGTAIFSGSVVHDSRNTSGLAPAGGPGPLVAIYTGNVSTGDPAQHGPQVQNLAVSTDDGATWVKYVGNPVLDRGSTDFRDPQVLRHEPTGRWVMVTVEAQDHEVLLHTSVDLVHWEHASTYRDDRLDGIWECPDLVPLDAAHPEGAWLLIVSTNPHGPAGGSGTWGVPGTFDGTAFTATDAPQPLDHGPDHYAAVSFWGVDGAPLVMPWASNWDYARHAPTWPWRGTMGLARTVALEPADDGPRRLVLIPVLPAAPRPPEGPRLDPGAVHVLRLPLPPAGAAWELATPDRVELRLERTAQDTLVMRRAESALPALADDGRPKPGRPVFGDRTRTLPIPVDGERDELVLALDGCVAELLVARRDQGASPTGPMATMLFFPAEGAWELRRDW</sequence>
<protein>
    <submittedName>
        <fullName evidence="5">Glycoside hydrolase family 32 protein</fullName>
    </submittedName>
</protein>
<dbReference type="PANTHER" id="PTHR42800">
    <property type="entry name" value="EXOINULINASE INUD (AFU_ORTHOLOGUE AFUA_5G00480)"/>
    <property type="match status" value="1"/>
</dbReference>
<comment type="similarity">
    <text evidence="1">Belongs to the glycosyl hydrolase 32 family.</text>
</comment>
<dbReference type="InterPro" id="IPR018053">
    <property type="entry name" value="Glyco_hydro_32_AS"/>
</dbReference>
<accession>A0ABY6G3Z3</accession>
<evidence type="ECO:0000256" key="3">
    <source>
        <dbReference type="ARBA" id="ARBA00023295"/>
    </source>
</evidence>
<dbReference type="Pfam" id="PF00251">
    <property type="entry name" value="Glyco_hydro_32N"/>
    <property type="match status" value="1"/>
</dbReference>
<evidence type="ECO:0000259" key="4">
    <source>
        <dbReference type="Pfam" id="PF00251"/>
    </source>
</evidence>
<dbReference type="Proteomes" id="UP001164305">
    <property type="component" value="Chromosome"/>
</dbReference>
<keyword evidence="2 5" id="KW-0378">Hydrolase</keyword>
<dbReference type="InterPro" id="IPR001362">
    <property type="entry name" value="Glyco_hydro_32"/>
</dbReference>
<dbReference type="InterPro" id="IPR013148">
    <property type="entry name" value="Glyco_hydro_32_N"/>
</dbReference>
<evidence type="ECO:0000256" key="2">
    <source>
        <dbReference type="ARBA" id="ARBA00022801"/>
    </source>
</evidence>
<dbReference type="SMART" id="SM00640">
    <property type="entry name" value="Glyco_32"/>
    <property type="match status" value="1"/>
</dbReference>
<proteinExistence type="inferred from homology"/>
<dbReference type="EMBL" id="CP107020">
    <property type="protein sequence ID" value="UYG17805.1"/>
    <property type="molecule type" value="Genomic_DNA"/>
</dbReference>
<keyword evidence="6" id="KW-1185">Reference proteome</keyword>
<dbReference type="CDD" id="cd18622">
    <property type="entry name" value="GH32_Inu-like"/>
    <property type="match status" value="1"/>
</dbReference>
<dbReference type="PANTHER" id="PTHR42800:SF1">
    <property type="entry name" value="EXOINULINASE INUD (AFU_ORTHOLOGUE AFUA_5G00480)"/>
    <property type="match status" value="1"/>
</dbReference>
<keyword evidence="3" id="KW-0326">Glycosidase</keyword>
<gene>
    <name evidence="5" type="ORF">BRM3_05125</name>
</gene>
<evidence type="ECO:0000313" key="5">
    <source>
        <dbReference type="EMBL" id="UYG17805.1"/>
    </source>
</evidence>
<feature type="domain" description="Glycosyl hydrolase family 32 N-terminal" evidence="4">
    <location>
        <begin position="9"/>
        <end position="307"/>
    </location>
</feature>
<name>A0ABY6G3Z3_9MICO</name>
<dbReference type="GO" id="GO:0016787">
    <property type="term" value="F:hydrolase activity"/>
    <property type="evidence" value="ECO:0007669"/>
    <property type="project" value="UniProtKB-KW"/>
</dbReference>
<evidence type="ECO:0000313" key="6">
    <source>
        <dbReference type="Proteomes" id="UP001164305"/>
    </source>
</evidence>
<dbReference type="Gene3D" id="2.115.10.20">
    <property type="entry name" value="Glycosyl hydrolase domain, family 43"/>
    <property type="match status" value="1"/>
</dbReference>
<evidence type="ECO:0000256" key="1">
    <source>
        <dbReference type="ARBA" id="ARBA00009902"/>
    </source>
</evidence>
<dbReference type="SUPFAM" id="SSF75005">
    <property type="entry name" value="Arabinanase/levansucrase/invertase"/>
    <property type="match status" value="1"/>
</dbReference>
<reference evidence="5" key="1">
    <citation type="submission" date="2022-10" db="EMBL/GenBank/DDBJ databases">
        <title>Whole-Genome Sequencing of Brachybacterium huguangmaarense BRM-3, Isolated from Betula schmidtii.</title>
        <authorList>
            <person name="Haam D."/>
        </authorList>
    </citation>
    <scope>NUCLEOTIDE SEQUENCE</scope>
    <source>
        <strain evidence="5">BRM-3</strain>
    </source>
</reference>
<organism evidence="5 6">
    <name type="scientific">Brachybacterium huguangmaarense</name>
    <dbReference type="NCBI Taxonomy" id="1652028"/>
    <lineage>
        <taxon>Bacteria</taxon>
        <taxon>Bacillati</taxon>
        <taxon>Actinomycetota</taxon>
        <taxon>Actinomycetes</taxon>
        <taxon>Micrococcales</taxon>
        <taxon>Dermabacteraceae</taxon>
        <taxon>Brachybacterium</taxon>
    </lineage>
</organism>
<dbReference type="InterPro" id="IPR023296">
    <property type="entry name" value="Glyco_hydro_beta-prop_sf"/>
</dbReference>
<dbReference type="PROSITE" id="PS00609">
    <property type="entry name" value="GLYCOSYL_HYDROL_F32"/>
    <property type="match status" value="1"/>
</dbReference>